<evidence type="ECO:0000313" key="1">
    <source>
        <dbReference type="EMBL" id="GAI21803.1"/>
    </source>
</evidence>
<gene>
    <name evidence="1" type="ORF">S06H3_37220</name>
</gene>
<protein>
    <submittedName>
        <fullName evidence="1">Uncharacterized protein</fullName>
    </submittedName>
</protein>
<comment type="caution">
    <text evidence="1">The sequence shown here is derived from an EMBL/GenBank/DDBJ whole genome shotgun (WGS) entry which is preliminary data.</text>
</comment>
<proteinExistence type="predicted"/>
<dbReference type="EMBL" id="BARV01022594">
    <property type="protein sequence ID" value="GAI21803.1"/>
    <property type="molecule type" value="Genomic_DNA"/>
</dbReference>
<dbReference type="AlphaFoldDB" id="X1LRS3"/>
<accession>X1LRS3</accession>
<reference evidence="1" key="1">
    <citation type="journal article" date="2014" name="Front. Microbiol.">
        <title>High frequency of phylogenetically diverse reductive dehalogenase-homologous genes in deep subseafloor sedimentary metagenomes.</title>
        <authorList>
            <person name="Kawai M."/>
            <person name="Futagami T."/>
            <person name="Toyoda A."/>
            <person name="Takaki Y."/>
            <person name="Nishi S."/>
            <person name="Hori S."/>
            <person name="Arai W."/>
            <person name="Tsubouchi T."/>
            <person name="Morono Y."/>
            <person name="Uchiyama I."/>
            <person name="Ito T."/>
            <person name="Fujiyama A."/>
            <person name="Inagaki F."/>
            <person name="Takami H."/>
        </authorList>
    </citation>
    <scope>NUCLEOTIDE SEQUENCE</scope>
    <source>
        <strain evidence="1">Expedition CK06-06</strain>
    </source>
</reference>
<name>X1LRS3_9ZZZZ</name>
<organism evidence="1">
    <name type="scientific">marine sediment metagenome</name>
    <dbReference type="NCBI Taxonomy" id="412755"/>
    <lineage>
        <taxon>unclassified sequences</taxon>
        <taxon>metagenomes</taxon>
        <taxon>ecological metagenomes</taxon>
    </lineage>
</organism>
<sequence>MFMPEDPDKEAIEFLLRFGGGAVSALTENVFVRYVQDNPGLFGKFPYNKPIDQLPYWYQFIVGGISIGEALAGLGIEELDDPKMKEFGKGLRQFGEGGVLYTAPMLTARTIAANVPPGTVAARTPGQKEPPAARGIVVKL</sequence>